<dbReference type="PANTHER" id="PTHR33240:SF15">
    <property type="entry name" value="GAG-PRO-LIKE PROTEIN"/>
    <property type="match status" value="1"/>
</dbReference>
<dbReference type="PANTHER" id="PTHR33240">
    <property type="entry name" value="OS08G0508500 PROTEIN"/>
    <property type="match status" value="1"/>
</dbReference>
<dbReference type="OrthoDB" id="10669873at2759"/>
<dbReference type="Gene3D" id="2.40.70.10">
    <property type="entry name" value="Acid Proteases"/>
    <property type="match status" value="1"/>
</dbReference>
<reference evidence="1" key="1">
    <citation type="submission" date="2018-05" db="EMBL/GenBank/DDBJ databases">
        <title>Draft genome of Mucuna pruriens seed.</title>
        <authorList>
            <person name="Nnadi N.E."/>
            <person name="Vos R."/>
            <person name="Hasami M.H."/>
            <person name="Devisetty U.K."/>
            <person name="Aguiy J.C."/>
        </authorList>
    </citation>
    <scope>NUCLEOTIDE SEQUENCE [LARGE SCALE GENOMIC DNA]</scope>
    <source>
        <strain evidence="1">JCA_2017</strain>
    </source>
</reference>
<accession>A0A371HCJ0</accession>
<proteinExistence type="predicted"/>
<dbReference type="EMBL" id="QJKJ01003001">
    <property type="protein sequence ID" value="RDY00424.1"/>
    <property type="molecule type" value="Genomic_DNA"/>
</dbReference>
<gene>
    <name evidence="1" type="ORF">CR513_16398</name>
</gene>
<protein>
    <submittedName>
        <fullName evidence="1">Uncharacterized protein</fullName>
    </submittedName>
</protein>
<comment type="caution">
    <text evidence="1">The sequence shown here is derived from an EMBL/GenBank/DDBJ whole genome shotgun (WGS) entry which is preliminary data.</text>
</comment>
<dbReference type="InterPro" id="IPR021109">
    <property type="entry name" value="Peptidase_aspartic_dom_sf"/>
</dbReference>
<sequence length="219" mass="25191">MRYEPSRHDEPMVISIEVAEYKVERVLIDQGSLANIFYWSTYKKLGLQLAEMESYAEKLHGFAREQVEIRGGIKLETMFGERSYTRTILVLYGVEASYNVIIGRLALNKLGAVVFSYHLCMKYLVGKEVGRVWADHRVARRCYEDCLRIGLQPAKADRPDVNVLDLNLNPRCKDECERTLSIEDLKEINIGTSPTHKTKIGTTLTQEEERNLVSFLQEN</sequence>
<dbReference type="AlphaFoldDB" id="A0A371HCJ0"/>
<evidence type="ECO:0000313" key="1">
    <source>
        <dbReference type="EMBL" id="RDY00424.1"/>
    </source>
</evidence>
<evidence type="ECO:0000313" key="2">
    <source>
        <dbReference type="Proteomes" id="UP000257109"/>
    </source>
</evidence>
<keyword evidence="2" id="KW-1185">Reference proteome</keyword>
<feature type="non-terminal residue" evidence="1">
    <location>
        <position position="1"/>
    </location>
</feature>
<organism evidence="1 2">
    <name type="scientific">Mucuna pruriens</name>
    <name type="common">Velvet bean</name>
    <name type="synonym">Dolichos pruriens</name>
    <dbReference type="NCBI Taxonomy" id="157652"/>
    <lineage>
        <taxon>Eukaryota</taxon>
        <taxon>Viridiplantae</taxon>
        <taxon>Streptophyta</taxon>
        <taxon>Embryophyta</taxon>
        <taxon>Tracheophyta</taxon>
        <taxon>Spermatophyta</taxon>
        <taxon>Magnoliopsida</taxon>
        <taxon>eudicotyledons</taxon>
        <taxon>Gunneridae</taxon>
        <taxon>Pentapetalae</taxon>
        <taxon>rosids</taxon>
        <taxon>fabids</taxon>
        <taxon>Fabales</taxon>
        <taxon>Fabaceae</taxon>
        <taxon>Papilionoideae</taxon>
        <taxon>50 kb inversion clade</taxon>
        <taxon>NPAAA clade</taxon>
        <taxon>indigoferoid/millettioid clade</taxon>
        <taxon>Phaseoleae</taxon>
        <taxon>Mucuna</taxon>
    </lineage>
</organism>
<dbReference type="Proteomes" id="UP000257109">
    <property type="component" value="Unassembled WGS sequence"/>
</dbReference>
<name>A0A371HCJ0_MUCPR</name>